<dbReference type="InterPro" id="IPR050177">
    <property type="entry name" value="Lipid_A_modif_metabolic_enz"/>
</dbReference>
<comment type="caution">
    <text evidence="2">The sequence shown here is derived from an EMBL/GenBank/DDBJ whole genome shotgun (WGS) entry which is preliminary data.</text>
</comment>
<dbReference type="Pfam" id="PF01370">
    <property type="entry name" value="Epimerase"/>
    <property type="match status" value="1"/>
</dbReference>
<dbReference type="PANTHER" id="PTHR43245:SF13">
    <property type="entry name" value="UDP-D-APIOSE_UDP-D-XYLOSE SYNTHASE 2"/>
    <property type="match status" value="1"/>
</dbReference>
<dbReference type="PANTHER" id="PTHR43245">
    <property type="entry name" value="BIFUNCTIONAL POLYMYXIN RESISTANCE PROTEIN ARNA"/>
    <property type="match status" value="1"/>
</dbReference>
<gene>
    <name evidence="2" type="ORF">GCM10023224_16010</name>
</gene>
<dbReference type="Proteomes" id="UP001499993">
    <property type="component" value="Unassembled WGS sequence"/>
</dbReference>
<feature type="domain" description="NAD-dependent epimerase/dehydratase" evidence="1">
    <location>
        <begin position="16"/>
        <end position="254"/>
    </location>
</feature>
<dbReference type="Gene3D" id="3.40.50.720">
    <property type="entry name" value="NAD(P)-binding Rossmann-like Domain"/>
    <property type="match status" value="1"/>
</dbReference>
<organism evidence="2 3">
    <name type="scientific">Streptomonospora halophila</name>
    <dbReference type="NCBI Taxonomy" id="427369"/>
    <lineage>
        <taxon>Bacteria</taxon>
        <taxon>Bacillati</taxon>
        <taxon>Actinomycetota</taxon>
        <taxon>Actinomycetes</taxon>
        <taxon>Streptosporangiales</taxon>
        <taxon>Nocardiopsidaceae</taxon>
        <taxon>Streptomonospora</taxon>
    </lineage>
</organism>
<sequence length="358" mass="37765">MSQHAPNLRIPVLRRVVVTGSAGFIGSRLAHALVQAGTAVIGVDRRDAATDPLAAANLAPLLGQPEYEHVTADLLSCAIEPHLSDADAIFHLAGVPGVRPSWGPRFGDYLASNVLATHRVLEACSRIGLARVVVASSSSVYGPTDGGASVETDSPQPASPYAVTKLAEEQLCLAYARRLGGPSVVALRYFTVYGPRQRPDMFIHRVLHAALTGKPLHLYGDGLQRRDFTYIDDAVAATIAAGIAPAARGPINVGGGATASLLEVIDIAKSLVGREIRLHQGPAPNGDIVTTRADLTRTSEVLGWRPHVDLHSGMHSHMEVLACQLGASGERPDEPSLASTHRLSRVLASAWNQETASA</sequence>
<name>A0ABP9GAW5_9ACTN</name>
<accession>A0ABP9GAW5</accession>
<evidence type="ECO:0000259" key="1">
    <source>
        <dbReference type="Pfam" id="PF01370"/>
    </source>
</evidence>
<keyword evidence="3" id="KW-1185">Reference proteome</keyword>
<dbReference type="InterPro" id="IPR001509">
    <property type="entry name" value="Epimerase_deHydtase"/>
</dbReference>
<dbReference type="EMBL" id="BAABIK010000006">
    <property type="protein sequence ID" value="GAA4936000.1"/>
    <property type="molecule type" value="Genomic_DNA"/>
</dbReference>
<dbReference type="SUPFAM" id="SSF51735">
    <property type="entry name" value="NAD(P)-binding Rossmann-fold domains"/>
    <property type="match status" value="1"/>
</dbReference>
<evidence type="ECO:0000313" key="2">
    <source>
        <dbReference type="EMBL" id="GAA4936000.1"/>
    </source>
</evidence>
<dbReference type="InterPro" id="IPR036291">
    <property type="entry name" value="NAD(P)-bd_dom_sf"/>
</dbReference>
<dbReference type="PRINTS" id="PR01713">
    <property type="entry name" value="NUCEPIMERASE"/>
</dbReference>
<proteinExistence type="predicted"/>
<protein>
    <submittedName>
        <fullName evidence="2">NAD-dependent epimerase/dehydratase family protein</fullName>
    </submittedName>
</protein>
<reference evidence="3" key="1">
    <citation type="journal article" date="2019" name="Int. J. Syst. Evol. Microbiol.">
        <title>The Global Catalogue of Microorganisms (GCM) 10K type strain sequencing project: providing services to taxonomists for standard genome sequencing and annotation.</title>
        <authorList>
            <consortium name="The Broad Institute Genomics Platform"/>
            <consortium name="The Broad Institute Genome Sequencing Center for Infectious Disease"/>
            <person name="Wu L."/>
            <person name="Ma J."/>
        </authorList>
    </citation>
    <scope>NUCLEOTIDE SEQUENCE [LARGE SCALE GENOMIC DNA]</scope>
    <source>
        <strain evidence="3">JCM 18123</strain>
    </source>
</reference>
<dbReference type="RefSeq" id="WP_345556064.1">
    <property type="nucleotide sequence ID" value="NZ_BAABIK010000006.1"/>
</dbReference>
<evidence type="ECO:0000313" key="3">
    <source>
        <dbReference type="Proteomes" id="UP001499993"/>
    </source>
</evidence>